<organism evidence="6 7">
    <name type="scientific">Catenovulum adriaticum</name>
    <dbReference type="NCBI Taxonomy" id="2984846"/>
    <lineage>
        <taxon>Bacteria</taxon>
        <taxon>Pseudomonadati</taxon>
        <taxon>Pseudomonadota</taxon>
        <taxon>Gammaproteobacteria</taxon>
        <taxon>Alteromonadales</taxon>
        <taxon>Alteromonadaceae</taxon>
        <taxon>Catenovulum</taxon>
    </lineage>
</organism>
<evidence type="ECO:0000256" key="2">
    <source>
        <dbReference type="ARBA" id="ARBA00012758"/>
    </source>
</evidence>
<comment type="similarity">
    <text evidence="1">Belongs to the glycosyl hydrolase 32 family.</text>
</comment>
<dbReference type="EMBL" id="CP109966">
    <property type="protein sequence ID" value="WAJ71996.1"/>
    <property type="molecule type" value="Genomic_DNA"/>
</dbReference>
<dbReference type="SMART" id="SM00640">
    <property type="entry name" value="Glyco_32"/>
    <property type="match status" value="1"/>
</dbReference>
<dbReference type="InterPro" id="IPR013148">
    <property type="entry name" value="Glyco_hydro_32_N"/>
</dbReference>
<keyword evidence="3" id="KW-0378">Hydrolase</keyword>
<accession>A0ABY7AUQ3</accession>
<name>A0ABY7AUQ3_9ALTE</name>
<dbReference type="RefSeq" id="WP_268076714.1">
    <property type="nucleotide sequence ID" value="NZ_CP109966.1"/>
</dbReference>
<evidence type="ECO:0000259" key="5">
    <source>
        <dbReference type="Pfam" id="PF00251"/>
    </source>
</evidence>
<dbReference type="PANTHER" id="PTHR43101:SF1">
    <property type="entry name" value="BETA-FRUCTOSIDASE"/>
    <property type="match status" value="1"/>
</dbReference>
<dbReference type="Gene3D" id="2.115.10.20">
    <property type="entry name" value="Glycosyl hydrolase domain, family 43"/>
    <property type="match status" value="1"/>
</dbReference>
<protein>
    <recommendedName>
        <fullName evidence="2">beta-fructofuranosidase</fullName>
        <ecNumber evidence="2">3.2.1.26</ecNumber>
    </recommendedName>
</protein>
<feature type="domain" description="Glycosyl hydrolase family 32 N-terminal" evidence="5">
    <location>
        <begin position="679"/>
        <end position="930"/>
    </location>
</feature>
<keyword evidence="7" id="KW-1185">Reference proteome</keyword>
<keyword evidence="6" id="KW-0614">Plasmid</keyword>
<dbReference type="CDD" id="cd08995">
    <property type="entry name" value="GH32_EcAec43-like"/>
    <property type="match status" value="1"/>
</dbReference>
<dbReference type="Proteomes" id="UP001163726">
    <property type="component" value="Plasmid pCadTS8_1"/>
</dbReference>
<reference evidence="6" key="1">
    <citation type="submission" date="2022-10" db="EMBL/GenBank/DDBJ databases">
        <title>Catenovulum adriacola sp. nov. isolated in the Harbour of Susak.</title>
        <authorList>
            <person name="Schoch T."/>
            <person name="Reich S.J."/>
            <person name="Stoeferle S."/>
            <person name="Flaiz M."/>
            <person name="Kazda M."/>
            <person name="Riedel C.U."/>
            <person name="Duerre P."/>
        </authorList>
    </citation>
    <scope>NUCLEOTIDE SEQUENCE</scope>
    <source>
        <strain evidence="6">TS8</strain>
        <plasmid evidence="6">pCadTS8_1</plasmid>
    </source>
</reference>
<gene>
    <name evidence="6" type="ORF">OLW01_14845</name>
</gene>
<dbReference type="InterPro" id="IPR023296">
    <property type="entry name" value="Glyco_hydro_beta-prop_sf"/>
</dbReference>
<evidence type="ECO:0000313" key="7">
    <source>
        <dbReference type="Proteomes" id="UP001163726"/>
    </source>
</evidence>
<dbReference type="InterPro" id="IPR051214">
    <property type="entry name" value="GH32_Enzymes"/>
</dbReference>
<dbReference type="InterPro" id="IPR001362">
    <property type="entry name" value="Glyco_hydro_32"/>
</dbReference>
<dbReference type="PANTHER" id="PTHR43101">
    <property type="entry name" value="BETA-FRUCTOSIDASE"/>
    <property type="match status" value="1"/>
</dbReference>
<proteinExistence type="inferred from homology"/>
<sequence>MKLGETQHLSACSRWQILKIRESDMNLVIHTKIMTRTGLLSLALAGINSALAAPQLTQQPETEGSALFVNSNSPTQKIAGFEFCCGQYNTYQEHTFTNATGAFLYLDGGHWKDSFAGVVGDRLFASFGSGYFSEGGNSSYFGYDATGSIDSPTFTIINDYINFKIGGGNNNYTTANATAAVLLLNGQVVRHATGQNRDNAIAWHTWDVSDLQGQTASIRLIDNHSDNGVDNVLPYLLADEFRTANLAAAMPTTQDYVQPELVGEALFVNANNTTQDIAGFEFCCAGYDSFSQHNFDNVVSDLANLDGGQWAANYNGAIGDRVFSSAGDGYQDIYDTSIEPIGEQATGSLDSPEFVINKSYINFLLGGGSNLFDAANPTSALLIINNQVVRQASGDNSTDLVWHSWDVDEFIGQTARVRLLDYHPADNSDASIPYLLADQFRAADIPATQNISGEIDYSAAPIASSPASEGQAAFSSSKFPTTHIAGFENCCFNYDTYHAFNFLAYGDFVRFNGGQWADGIANNVGDRIFASYGQGYANNADTAGTWYGWEATGRLLSPKFTIEKPYINLLTAGGTNTFESDNATAIVLRVNGKVVRQSTGNGLETELEWVSWDTTSLIGQQAMIEIIDQHDNTVSDGSLPFILVDEIRQADKAAVAPLTSSIVSQIDGHKVALQLNMGDANPYYENGEFYIYYLQNSAYHSWYLSKTDDLLTGTFSEEIIPASGDSTAQDRWIGSGSVMKDQNGQYHLFYTGHNKDHYPVEAVMHAVATDNTLKNWQTIDEHTFTGSNGYSDYDFRDPFVFWNEDEQRYWMLITSRYNNQAAIGLYTSTDLASWTAQPPLFAETSPLNLEVPEYFEFADTPFVVYSDQRNESPVVKYLIKQNNQWVKPNFDALDGRYFYAARSAGPESERLLFGWVPHTDGRNDGAAPSWGGDLLVHQLHKHPSGELAVKMPEKLINQLDNSMPLSLSWTQGNAQLQNNTATLTANSALTLAASEQPNRIQFNLASTSADAVSGIQFRLPVSGQADKLAYLKLDPTSSTAKFYFAGDEQNTANPSVTIPFNMQSGVHVDLWLNPQSGVGAVYLNHYRALSFRLYDLAQYQIGLFSENRDVTASGFTRFND</sequence>
<evidence type="ECO:0000256" key="3">
    <source>
        <dbReference type="ARBA" id="ARBA00022801"/>
    </source>
</evidence>
<evidence type="ECO:0000256" key="1">
    <source>
        <dbReference type="ARBA" id="ARBA00009902"/>
    </source>
</evidence>
<evidence type="ECO:0000313" key="6">
    <source>
        <dbReference type="EMBL" id="WAJ71996.1"/>
    </source>
</evidence>
<keyword evidence="4" id="KW-0326">Glycosidase</keyword>
<geneLocation type="plasmid" evidence="6 7">
    <name>pCadTS8_1</name>
</geneLocation>
<dbReference type="Pfam" id="PF00251">
    <property type="entry name" value="Glyco_hydro_32N"/>
    <property type="match status" value="1"/>
</dbReference>
<dbReference type="EC" id="3.2.1.26" evidence="2"/>
<evidence type="ECO:0000256" key="4">
    <source>
        <dbReference type="ARBA" id="ARBA00023295"/>
    </source>
</evidence>
<dbReference type="SUPFAM" id="SSF75005">
    <property type="entry name" value="Arabinanase/levansucrase/invertase"/>
    <property type="match status" value="1"/>
</dbReference>